<sequence length="235" mass="26204">MGLELIKLGDSYTVNSNGHEVKTKDIIITSTKNLADRSFVSTTFSSLIEVALTTLDVGYAIELADGRVVGADTIIRGCTLNLLDHPFNIDLMPTELGSFNVIIGMDWLSKYHVVIVCDEKIVRIPYDNEILAIQCDRSDGGNTKKNTGDKSEDKRLEDVPIMREFSEVFLEDLPGFPPTRQVEFQIDLVLNAALVARSPYKLVLSSMQELSTQLQELSDNGFIRSSSSPWRENSR</sequence>
<name>A0ABQ5EXY4_9ASTR</name>
<accession>A0ABQ5EXY4</accession>
<organism evidence="1 2">
    <name type="scientific">Tanacetum coccineum</name>
    <dbReference type="NCBI Taxonomy" id="301880"/>
    <lineage>
        <taxon>Eukaryota</taxon>
        <taxon>Viridiplantae</taxon>
        <taxon>Streptophyta</taxon>
        <taxon>Embryophyta</taxon>
        <taxon>Tracheophyta</taxon>
        <taxon>Spermatophyta</taxon>
        <taxon>Magnoliopsida</taxon>
        <taxon>eudicotyledons</taxon>
        <taxon>Gunneridae</taxon>
        <taxon>Pentapetalae</taxon>
        <taxon>asterids</taxon>
        <taxon>campanulids</taxon>
        <taxon>Asterales</taxon>
        <taxon>Asteraceae</taxon>
        <taxon>Asteroideae</taxon>
        <taxon>Anthemideae</taxon>
        <taxon>Anthemidinae</taxon>
        <taxon>Tanacetum</taxon>
    </lineage>
</organism>
<reference evidence="1" key="1">
    <citation type="journal article" date="2022" name="Int. J. Mol. Sci.">
        <title>Draft Genome of Tanacetum Coccineum: Genomic Comparison of Closely Related Tanacetum-Family Plants.</title>
        <authorList>
            <person name="Yamashiro T."/>
            <person name="Shiraishi A."/>
            <person name="Nakayama K."/>
            <person name="Satake H."/>
        </authorList>
    </citation>
    <scope>NUCLEOTIDE SEQUENCE</scope>
</reference>
<gene>
    <name evidence="1" type="ORF">Tco_0990826</name>
</gene>
<dbReference type="InterPro" id="IPR021109">
    <property type="entry name" value="Peptidase_aspartic_dom_sf"/>
</dbReference>
<evidence type="ECO:0000313" key="2">
    <source>
        <dbReference type="Proteomes" id="UP001151760"/>
    </source>
</evidence>
<dbReference type="Gene3D" id="3.10.10.10">
    <property type="entry name" value="HIV Type 1 Reverse Transcriptase, subunit A, domain 1"/>
    <property type="match status" value="1"/>
</dbReference>
<comment type="caution">
    <text evidence="1">The sequence shown here is derived from an EMBL/GenBank/DDBJ whole genome shotgun (WGS) entry which is preliminary data.</text>
</comment>
<keyword evidence="1" id="KW-0808">Transferase</keyword>
<dbReference type="PANTHER" id="PTHR15503:SF45">
    <property type="entry name" value="RNA-DIRECTED DNA POLYMERASE HOMOLOG"/>
    <property type="match status" value="1"/>
</dbReference>
<reference evidence="1" key="2">
    <citation type="submission" date="2022-01" db="EMBL/GenBank/DDBJ databases">
        <authorList>
            <person name="Yamashiro T."/>
            <person name="Shiraishi A."/>
            <person name="Satake H."/>
            <person name="Nakayama K."/>
        </authorList>
    </citation>
    <scope>NUCLEOTIDE SEQUENCE</scope>
</reference>
<proteinExistence type="predicted"/>
<evidence type="ECO:0000313" key="1">
    <source>
        <dbReference type="EMBL" id="GJT55772.1"/>
    </source>
</evidence>
<dbReference type="PANTHER" id="PTHR15503">
    <property type="entry name" value="LDOC1 RELATED"/>
    <property type="match status" value="1"/>
</dbReference>
<keyword evidence="1" id="KW-0548">Nucleotidyltransferase</keyword>
<dbReference type="Gene3D" id="2.40.70.10">
    <property type="entry name" value="Acid Proteases"/>
    <property type="match status" value="1"/>
</dbReference>
<dbReference type="GO" id="GO:0003964">
    <property type="term" value="F:RNA-directed DNA polymerase activity"/>
    <property type="evidence" value="ECO:0007669"/>
    <property type="project" value="UniProtKB-KW"/>
</dbReference>
<protein>
    <submittedName>
        <fullName evidence="1">Reverse transcriptase domain-containing protein</fullName>
    </submittedName>
</protein>
<keyword evidence="1" id="KW-0695">RNA-directed DNA polymerase</keyword>
<keyword evidence="2" id="KW-1185">Reference proteome</keyword>
<dbReference type="Pfam" id="PF08284">
    <property type="entry name" value="RVP_2"/>
    <property type="match status" value="1"/>
</dbReference>
<dbReference type="CDD" id="cd00303">
    <property type="entry name" value="retropepsin_like"/>
    <property type="match status" value="1"/>
</dbReference>
<dbReference type="InterPro" id="IPR043502">
    <property type="entry name" value="DNA/RNA_pol_sf"/>
</dbReference>
<dbReference type="EMBL" id="BQNB010016786">
    <property type="protein sequence ID" value="GJT55772.1"/>
    <property type="molecule type" value="Genomic_DNA"/>
</dbReference>
<dbReference type="Proteomes" id="UP001151760">
    <property type="component" value="Unassembled WGS sequence"/>
</dbReference>
<dbReference type="SUPFAM" id="SSF56672">
    <property type="entry name" value="DNA/RNA polymerases"/>
    <property type="match status" value="1"/>
</dbReference>
<dbReference type="InterPro" id="IPR032567">
    <property type="entry name" value="RTL1-rel"/>
</dbReference>